<evidence type="ECO:0000313" key="1">
    <source>
        <dbReference type="EMBL" id="ABM79364.1"/>
    </source>
</evidence>
<gene>
    <name evidence="1" type="ordered locus">P9303_26341</name>
</gene>
<organism evidence="1 2">
    <name type="scientific">Prochlorococcus marinus (strain MIT 9303)</name>
    <dbReference type="NCBI Taxonomy" id="59922"/>
    <lineage>
        <taxon>Bacteria</taxon>
        <taxon>Bacillati</taxon>
        <taxon>Cyanobacteriota</taxon>
        <taxon>Cyanophyceae</taxon>
        <taxon>Synechococcales</taxon>
        <taxon>Prochlorococcaceae</taxon>
        <taxon>Prochlorococcus</taxon>
    </lineage>
</organism>
<dbReference type="AlphaFoldDB" id="A2CD04"/>
<dbReference type="Proteomes" id="UP000002274">
    <property type="component" value="Chromosome"/>
</dbReference>
<dbReference type="STRING" id="59922.P9303_26341"/>
<reference evidence="1 2" key="1">
    <citation type="journal article" date="2007" name="PLoS Genet.">
        <title>Patterns and implications of gene gain and loss in the evolution of Prochlorococcus.</title>
        <authorList>
            <person name="Kettler G.C."/>
            <person name="Martiny A.C."/>
            <person name="Huang K."/>
            <person name="Zucker J."/>
            <person name="Coleman M.L."/>
            <person name="Rodrigue S."/>
            <person name="Chen F."/>
            <person name="Lapidus A."/>
            <person name="Ferriera S."/>
            <person name="Johnson J."/>
            <person name="Steglich C."/>
            <person name="Church G.M."/>
            <person name="Richardson P."/>
            <person name="Chisholm S.W."/>
        </authorList>
    </citation>
    <scope>NUCLEOTIDE SEQUENCE [LARGE SCALE GENOMIC DNA]</scope>
    <source>
        <strain evidence="1 2">MIT 9303</strain>
    </source>
</reference>
<proteinExistence type="predicted"/>
<dbReference type="EMBL" id="CP000554">
    <property type="protein sequence ID" value="ABM79364.1"/>
    <property type="molecule type" value="Genomic_DNA"/>
</dbReference>
<dbReference type="KEGG" id="pmf:P9303_26341"/>
<dbReference type="HOGENOM" id="CLU_3275053_0_0_3"/>
<sequence length="41" mass="4862">MGIGDERYRSNVPIDWSFTFFFCFSFVQLARADFSRQVSAY</sequence>
<evidence type="ECO:0000313" key="2">
    <source>
        <dbReference type="Proteomes" id="UP000002274"/>
    </source>
</evidence>
<protein>
    <submittedName>
        <fullName evidence="1">Uncharacterized protein</fullName>
    </submittedName>
</protein>
<accession>A2CD04</accession>
<name>A2CD04_PROM3</name>